<dbReference type="Proteomes" id="UP001064048">
    <property type="component" value="Chromosome 6"/>
</dbReference>
<keyword evidence="2" id="KW-1185">Reference proteome</keyword>
<dbReference type="EMBL" id="CM046106">
    <property type="protein sequence ID" value="KAI8436282.1"/>
    <property type="molecule type" value="Genomic_DNA"/>
</dbReference>
<reference evidence="1 2" key="1">
    <citation type="journal article" date="2022" name="Genome Biol. Evol.">
        <title>The Spruce Budworm Genome: Reconstructing the Evolutionary History of Antifreeze Proteins.</title>
        <authorList>
            <person name="Beliveau C."/>
            <person name="Gagne P."/>
            <person name="Picq S."/>
            <person name="Vernygora O."/>
            <person name="Keeling C.I."/>
            <person name="Pinkney K."/>
            <person name="Doucet D."/>
            <person name="Wen F."/>
            <person name="Johnston J.S."/>
            <person name="Maaroufi H."/>
            <person name="Boyle B."/>
            <person name="Laroche J."/>
            <person name="Dewar K."/>
            <person name="Juretic N."/>
            <person name="Blackburn G."/>
            <person name="Nisole A."/>
            <person name="Brunet B."/>
            <person name="Brandao M."/>
            <person name="Lumley L."/>
            <person name="Duan J."/>
            <person name="Quan G."/>
            <person name="Lucarotti C.J."/>
            <person name="Roe A.D."/>
            <person name="Sperling F.A.H."/>
            <person name="Levesque R.C."/>
            <person name="Cusson M."/>
        </authorList>
    </citation>
    <scope>NUCLEOTIDE SEQUENCE [LARGE SCALE GENOMIC DNA]</scope>
    <source>
        <strain evidence="1">Glfc:IPQL:Cfum</strain>
    </source>
</reference>
<accession>A0ACC0KIF3</accession>
<organism evidence="1 2">
    <name type="scientific">Choristoneura fumiferana</name>
    <name type="common">Spruce budworm moth</name>
    <name type="synonym">Archips fumiferana</name>
    <dbReference type="NCBI Taxonomy" id="7141"/>
    <lineage>
        <taxon>Eukaryota</taxon>
        <taxon>Metazoa</taxon>
        <taxon>Ecdysozoa</taxon>
        <taxon>Arthropoda</taxon>
        <taxon>Hexapoda</taxon>
        <taxon>Insecta</taxon>
        <taxon>Pterygota</taxon>
        <taxon>Neoptera</taxon>
        <taxon>Endopterygota</taxon>
        <taxon>Lepidoptera</taxon>
        <taxon>Glossata</taxon>
        <taxon>Ditrysia</taxon>
        <taxon>Tortricoidea</taxon>
        <taxon>Tortricidae</taxon>
        <taxon>Tortricinae</taxon>
        <taxon>Choristoneura</taxon>
    </lineage>
</organism>
<comment type="caution">
    <text evidence="1">The sequence shown here is derived from an EMBL/GenBank/DDBJ whole genome shotgun (WGS) entry which is preliminary data.</text>
</comment>
<evidence type="ECO:0000313" key="1">
    <source>
        <dbReference type="EMBL" id="KAI8436282.1"/>
    </source>
</evidence>
<gene>
    <name evidence="1" type="ORF">MSG28_004327</name>
</gene>
<evidence type="ECO:0000313" key="2">
    <source>
        <dbReference type="Proteomes" id="UP001064048"/>
    </source>
</evidence>
<protein>
    <submittedName>
        <fullName evidence="1">Uncharacterized protein</fullName>
    </submittedName>
</protein>
<sequence>MLDDVKRVILVLSGKGGVGKSTVSTQLALTLKERGYKVGLLDIDLCGPSVPYLLNLEDQNVHQGPQGWVPVYTDADQKLGVMSIGFLLSSRNDAVVWRGPKKTSMIKQFLEDVYWQELDYLVIDTPPGTSDEHITVMENLRQVPQCSAILVTTPQQVAIEDVRKEITFCRKTGIPIMGIIENMSGFECPTCSECTNIFSSGGGKSLAEYAKIPFLGSVPIDPRVGKLAGQGLAAVKELPESNTSKVFSELVRLLADNDNNSNGSL</sequence>
<proteinExistence type="predicted"/>
<name>A0ACC0KIF3_CHOFU</name>